<accession>A0AAV3R6T6</accession>
<dbReference type="PANTHER" id="PTHR33143">
    <property type="entry name" value="F16F4.1 PROTEIN-RELATED"/>
    <property type="match status" value="1"/>
</dbReference>
<sequence>MKQAQTIISQPFPYHHQSMLSMHKDSHTISKSNLPPKIRIIHIYEPEIIKTSVEEFKRVVQRLTGKNQLKNKTKKSKHSSMPPPNGKTRINHLCPEKIKREELLLQNDLVHHHRRLEMKKESEEDDHLNSYLNGFGDMDNYCFNIQELVGDFTVLPFKSTNQIDNAYIEMPLC</sequence>
<gene>
    <name evidence="3" type="ORF">LIER_41143</name>
</gene>
<dbReference type="Pfam" id="PF05678">
    <property type="entry name" value="VQ"/>
    <property type="match status" value="1"/>
</dbReference>
<evidence type="ECO:0000256" key="1">
    <source>
        <dbReference type="SAM" id="MobiDB-lite"/>
    </source>
</evidence>
<dbReference type="EMBL" id="BAABME010025037">
    <property type="protein sequence ID" value="GAA0171371.1"/>
    <property type="molecule type" value="Genomic_DNA"/>
</dbReference>
<feature type="compositionally biased region" description="Basic residues" evidence="1">
    <location>
        <begin position="69"/>
        <end position="78"/>
    </location>
</feature>
<dbReference type="InterPro" id="IPR039607">
    <property type="entry name" value="VQ_8/17/18/20/21/25"/>
</dbReference>
<name>A0AAV3R6T6_LITER</name>
<dbReference type="AlphaFoldDB" id="A0AAV3R6T6"/>
<dbReference type="InterPro" id="IPR008889">
    <property type="entry name" value="VQ"/>
</dbReference>
<keyword evidence="4" id="KW-1185">Reference proteome</keyword>
<dbReference type="GO" id="GO:0005634">
    <property type="term" value="C:nucleus"/>
    <property type="evidence" value="ECO:0007669"/>
    <property type="project" value="TreeGrafter"/>
</dbReference>
<proteinExistence type="predicted"/>
<evidence type="ECO:0000313" key="4">
    <source>
        <dbReference type="Proteomes" id="UP001454036"/>
    </source>
</evidence>
<dbReference type="PANTHER" id="PTHR33143:SF3">
    <property type="entry name" value="VQ MOTIF-CONTAINING PROTEIN 17-RELATED"/>
    <property type="match status" value="1"/>
</dbReference>
<feature type="region of interest" description="Disordered" evidence="1">
    <location>
        <begin position="65"/>
        <end position="90"/>
    </location>
</feature>
<comment type="caution">
    <text evidence="3">The sequence shown here is derived from an EMBL/GenBank/DDBJ whole genome shotgun (WGS) entry which is preliminary data.</text>
</comment>
<evidence type="ECO:0000259" key="2">
    <source>
        <dbReference type="Pfam" id="PF05678"/>
    </source>
</evidence>
<organism evidence="3 4">
    <name type="scientific">Lithospermum erythrorhizon</name>
    <name type="common">Purple gromwell</name>
    <name type="synonym">Lithospermum officinale var. erythrorhizon</name>
    <dbReference type="NCBI Taxonomy" id="34254"/>
    <lineage>
        <taxon>Eukaryota</taxon>
        <taxon>Viridiplantae</taxon>
        <taxon>Streptophyta</taxon>
        <taxon>Embryophyta</taxon>
        <taxon>Tracheophyta</taxon>
        <taxon>Spermatophyta</taxon>
        <taxon>Magnoliopsida</taxon>
        <taxon>eudicotyledons</taxon>
        <taxon>Gunneridae</taxon>
        <taxon>Pentapetalae</taxon>
        <taxon>asterids</taxon>
        <taxon>lamiids</taxon>
        <taxon>Boraginales</taxon>
        <taxon>Boraginaceae</taxon>
        <taxon>Boraginoideae</taxon>
        <taxon>Lithospermeae</taxon>
        <taxon>Lithospermum</taxon>
    </lineage>
</organism>
<evidence type="ECO:0000313" key="3">
    <source>
        <dbReference type="EMBL" id="GAA0171371.1"/>
    </source>
</evidence>
<dbReference type="Proteomes" id="UP001454036">
    <property type="component" value="Unassembled WGS sequence"/>
</dbReference>
<protein>
    <recommendedName>
        <fullName evidence="2">VQ domain-containing protein</fullName>
    </recommendedName>
</protein>
<feature type="domain" description="VQ" evidence="2">
    <location>
        <begin position="43"/>
        <end position="67"/>
    </location>
</feature>
<reference evidence="3 4" key="1">
    <citation type="submission" date="2024-01" db="EMBL/GenBank/DDBJ databases">
        <title>The complete chloroplast genome sequence of Lithospermum erythrorhizon: insights into the phylogenetic relationship among Boraginaceae species and the maternal lineages of purple gromwells.</title>
        <authorList>
            <person name="Okada T."/>
            <person name="Watanabe K."/>
        </authorList>
    </citation>
    <scope>NUCLEOTIDE SEQUENCE [LARGE SCALE GENOMIC DNA]</scope>
</reference>